<dbReference type="Pfam" id="PF13377">
    <property type="entry name" value="Peripla_BP_3"/>
    <property type="match status" value="1"/>
</dbReference>
<feature type="domain" description="HTH lacI-type" evidence="4">
    <location>
        <begin position="5"/>
        <end position="59"/>
    </location>
</feature>
<keyword evidence="3" id="KW-0804">Transcription</keyword>
<dbReference type="Proteomes" id="UP000502498">
    <property type="component" value="Chromosome"/>
</dbReference>
<dbReference type="SUPFAM" id="SSF53822">
    <property type="entry name" value="Periplasmic binding protein-like I"/>
    <property type="match status" value="1"/>
</dbReference>
<evidence type="ECO:0000256" key="1">
    <source>
        <dbReference type="ARBA" id="ARBA00023015"/>
    </source>
</evidence>
<evidence type="ECO:0000313" key="5">
    <source>
        <dbReference type="EMBL" id="QKJ20652.1"/>
    </source>
</evidence>
<dbReference type="SMART" id="SM00354">
    <property type="entry name" value="HTH_LACI"/>
    <property type="match status" value="1"/>
</dbReference>
<dbReference type="GO" id="GO:0003700">
    <property type="term" value="F:DNA-binding transcription factor activity"/>
    <property type="evidence" value="ECO:0007669"/>
    <property type="project" value="TreeGrafter"/>
</dbReference>
<proteinExistence type="predicted"/>
<dbReference type="Pfam" id="PF00356">
    <property type="entry name" value="LacI"/>
    <property type="match status" value="1"/>
</dbReference>
<reference evidence="5 6" key="1">
    <citation type="submission" date="2020-05" db="EMBL/GenBank/DDBJ databases">
        <title>Strain PA2F3 complete genome.</title>
        <authorList>
            <person name="Kim Y.-S."/>
            <person name="Kim S.-J."/>
            <person name="Jung H.-k."/>
            <person name="Kim S.-E."/>
            <person name="Kim K.-H."/>
        </authorList>
    </citation>
    <scope>NUCLEOTIDE SEQUENCE [LARGE SCALE GENOMIC DNA]</scope>
    <source>
        <strain evidence="5 6">PA2F3</strain>
    </source>
</reference>
<name>A0A7D4Q332_9MICO</name>
<evidence type="ECO:0000256" key="2">
    <source>
        <dbReference type="ARBA" id="ARBA00023125"/>
    </source>
</evidence>
<keyword evidence="2 5" id="KW-0238">DNA-binding</keyword>
<dbReference type="SUPFAM" id="SSF47413">
    <property type="entry name" value="lambda repressor-like DNA-binding domains"/>
    <property type="match status" value="1"/>
</dbReference>
<dbReference type="GO" id="GO:0000976">
    <property type="term" value="F:transcription cis-regulatory region binding"/>
    <property type="evidence" value="ECO:0007669"/>
    <property type="project" value="TreeGrafter"/>
</dbReference>
<sequence length="339" mass="37485">MTARVGIRDVAQEAGVSIGTVSNYLNRPEIVAADRARRVEEAIQLLGFVPSSAGRQLRSGVSRVIVHMGTELGNPNAIETAQSVEQRATELGLSMFQVDNHGDAEREDRYLTVFEQYRVQGMLISSWRDIEERLDQMRRRGIPSVLVGQRAHRPDQPFVAIDYVEGGRRAVSHLLEVGCRRIAVVGGPHTLPQIADRLVGAREAIDRAGTAMLEIIDTPVRSLAEGYRVGRALLDREPDARPHGIFAINDIMALGILRAYHERGVRVPQDTALIGFDDIEYAAASLIPLTTLRGVPAGFGAEVVDLLFDVIQHKPVERLHRLVDPKLIVRESTTGFMRD</sequence>
<dbReference type="Gene3D" id="1.10.260.40">
    <property type="entry name" value="lambda repressor-like DNA-binding domains"/>
    <property type="match status" value="1"/>
</dbReference>
<dbReference type="InterPro" id="IPR028082">
    <property type="entry name" value="Peripla_BP_I"/>
</dbReference>
<dbReference type="PROSITE" id="PS50932">
    <property type="entry name" value="HTH_LACI_2"/>
    <property type="match status" value="1"/>
</dbReference>
<accession>A0A7D4Q332</accession>
<dbReference type="PROSITE" id="PS00356">
    <property type="entry name" value="HTH_LACI_1"/>
    <property type="match status" value="1"/>
</dbReference>
<dbReference type="InterPro" id="IPR046335">
    <property type="entry name" value="LacI/GalR-like_sensor"/>
</dbReference>
<evidence type="ECO:0000256" key="3">
    <source>
        <dbReference type="ARBA" id="ARBA00023163"/>
    </source>
</evidence>
<protein>
    <submittedName>
        <fullName evidence="5">LacI family DNA-binding transcriptional regulator</fullName>
    </submittedName>
</protein>
<evidence type="ECO:0000313" key="6">
    <source>
        <dbReference type="Proteomes" id="UP000502498"/>
    </source>
</evidence>
<dbReference type="AlphaFoldDB" id="A0A7D4Q332"/>
<dbReference type="CDD" id="cd01392">
    <property type="entry name" value="HTH_LacI"/>
    <property type="match status" value="1"/>
</dbReference>
<dbReference type="PANTHER" id="PTHR30146">
    <property type="entry name" value="LACI-RELATED TRANSCRIPTIONAL REPRESSOR"/>
    <property type="match status" value="1"/>
</dbReference>
<dbReference type="InterPro" id="IPR000843">
    <property type="entry name" value="HTH_LacI"/>
</dbReference>
<keyword evidence="1" id="KW-0805">Transcription regulation</keyword>
<dbReference type="PANTHER" id="PTHR30146:SF109">
    <property type="entry name" value="HTH-TYPE TRANSCRIPTIONAL REGULATOR GALS"/>
    <property type="match status" value="1"/>
</dbReference>
<organism evidence="5 6">
    <name type="scientific">Microbacterium hominis</name>
    <dbReference type="NCBI Taxonomy" id="162426"/>
    <lineage>
        <taxon>Bacteria</taxon>
        <taxon>Bacillati</taxon>
        <taxon>Actinomycetota</taxon>
        <taxon>Actinomycetes</taxon>
        <taxon>Micrococcales</taxon>
        <taxon>Microbacteriaceae</taxon>
        <taxon>Microbacterium</taxon>
    </lineage>
</organism>
<dbReference type="EMBL" id="CP054038">
    <property type="protein sequence ID" value="QKJ20652.1"/>
    <property type="molecule type" value="Genomic_DNA"/>
</dbReference>
<evidence type="ECO:0000259" key="4">
    <source>
        <dbReference type="PROSITE" id="PS50932"/>
    </source>
</evidence>
<dbReference type="InterPro" id="IPR010982">
    <property type="entry name" value="Lambda_DNA-bd_dom_sf"/>
</dbReference>
<dbReference type="RefSeq" id="WP_172991077.1">
    <property type="nucleotide sequence ID" value="NZ_CP054038.1"/>
</dbReference>
<gene>
    <name evidence="5" type="ORF">HQM25_15705</name>
</gene>
<dbReference type="Gene3D" id="3.40.50.2300">
    <property type="match status" value="2"/>
</dbReference>